<dbReference type="GO" id="GO:0005524">
    <property type="term" value="F:ATP binding"/>
    <property type="evidence" value="ECO:0007669"/>
    <property type="project" value="UniProtKB-KW"/>
</dbReference>
<dbReference type="GO" id="GO:0005886">
    <property type="term" value="C:plasma membrane"/>
    <property type="evidence" value="ECO:0007669"/>
    <property type="project" value="TreeGrafter"/>
</dbReference>
<keyword evidence="2 4" id="KW-0067">ATP-binding</keyword>
<sequence length="254" mass="27322">MAPTPKSGGAAFHMLTNLCVMMRTARRGACQSLPRRTPMPGDEPLLRLHEFRHEYAPDAVIEMEELILSAGELVALTGPSGTGKTTILRAIAGMLPVTDGELWLGRKQITTARQRRLLRPAIVAFVPQDLQLVRELTALENVELPGIISPESRRMPAQKALDQLGLAALAQRFPDSLSGGQQQRVAIARAVATSARVLLLDEPSAALDIDATKQMMGTLRSAIRGRSGAIVATHDPAVMKRADRTVDLVGATVS</sequence>
<dbReference type="Gene3D" id="3.40.50.300">
    <property type="entry name" value="P-loop containing nucleotide triphosphate hydrolases"/>
    <property type="match status" value="1"/>
</dbReference>
<dbReference type="SUPFAM" id="SSF52540">
    <property type="entry name" value="P-loop containing nucleoside triphosphate hydrolases"/>
    <property type="match status" value="1"/>
</dbReference>
<dbReference type="PANTHER" id="PTHR24220">
    <property type="entry name" value="IMPORT ATP-BINDING PROTEIN"/>
    <property type="match status" value="1"/>
</dbReference>
<accession>A0A255E8H4</accession>
<dbReference type="GO" id="GO:0016887">
    <property type="term" value="F:ATP hydrolysis activity"/>
    <property type="evidence" value="ECO:0007669"/>
    <property type="project" value="InterPro"/>
</dbReference>
<reference evidence="4 5" key="1">
    <citation type="submission" date="2017-07" db="EMBL/GenBank/DDBJ databases">
        <title>Draft whole genome sequences of clinical Proprionibacteriaceae strains.</title>
        <authorList>
            <person name="Bernier A.-M."/>
            <person name="Bernard K."/>
            <person name="Domingo M.-C."/>
        </authorList>
    </citation>
    <scope>NUCLEOTIDE SEQUENCE [LARGE SCALE GENOMIC DNA]</scope>
    <source>
        <strain evidence="4 5">NML 160184</strain>
    </source>
</reference>
<dbReference type="PROSITE" id="PS00211">
    <property type="entry name" value="ABC_TRANSPORTER_1"/>
    <property type="match status" value="1"/>
</dbReference>
<organism evidence="4 5">
    <name type="scientific">Parenemella sanctibonifatiensis</name>
    <dbReference type="NCBI Taxonomy" id="2016505"/>
    <lineage>
        <taxon>Bacteria</taxon>
        <taxon>Bacillati</taxon>
        <taxon>Actinomycetota</taxon>
        <taxon>Actinomycetes</taxon>
        <taxon>Propionibacteriales</taxon>
        <taxon>Propionibacteriaceae</taxon>
        <taxon>Parenemella</taxon>
    </lineage>
</organism>
<dbReference type="InterPro" id="IPR015854">
    <property type="entry name" value="ABC_transpr_LolD-like"/>
</dbReference>
<comment type="caution">
    <text evidence="4">The sequence shown here is derived from an EMBL/GenBank/DDBJ whole genome shotgun (WGS) entry which is preliminary data.</text>
</comment>
<dbReference type="SMART" id="SM00382">
    <property type="entry name" value="AAA"/>
    <property type="match status" value="1"/>
</dbReference>
<evidence type="ECO:0000313" key="4">
    <source>
        <dbReference type="EMBL" id="OYN87864.1"/>
    </source>
</evidence>
<evidence type="ECO:0000313" key="5">
    <source>
        <dbReference type="Proteomes" id="UP000216533"/>
    </source>
</evidence>
<dbReference type="EMBL" id="NMVI01000015">
    <property type="protein sequence ID" value="OYN87864.1"/>
    <property type="molecule type" value="Genomic_DNA"/>
</dbReference>
<feature type="domain" description="ABC transporter" evidence="3">
    <location>
        <begin position="46"/>
        <end position="254"/>
    </location>
</feature>
<protein>
    <submittedName>
        <fullName evidence="4">Macrolide ABC transporter ATP-binding protein</fullName>
    </submittedName>
</protein>
<proteinExistence type="predicted"/>
<keyword evidence="1" id="KW-0547">Nucleotide-binding</keyword>
<dbReference type="Pfam" id="PF00005">
    <property type="entry name" value="ABC_tran"/>
    <property type="match status" value="1"/>
</dbReference>
<dbReference type="PROSITE" id="PS50893">
    <property type="entry name" value="ABC_TRANSPORTER_2"/>
    <property type="match status" value="1"/>
</dbReference>
<dbReference type="InterPro" id="IPR017871">
    <property type="entry name" value="ABC_transporter-like_CS"/>
</dbReference>
<name>A0A255E8H4_9ACTN</name>
<dbReference type="InterPro" id="IPR003439">
    <property type="entry name" value="ABC_transporter-like_ATP-bd"/>
</dbReference>
<evidence type="ECO:0000256" key="1">
    <source>
        <dbReference type="ARBA" id="ARBA00022741"/>
    </source>
</evidence>
<evidence type="ECO:0000256" key="2">
    <source>
        <dbReference type="ARBA" id="ARBA00022840"/>
    </source>
</evidence>
<gene>
    <name evidence="4" type="ORF">CGZ92_06285</name>
</gene>
<dbReference type="Proteomes" id="UP000216533">
    <property type="component" value="Unassembled WGS sequence"/>
</dbReference>
<dbReference type="InterPro" id="IPR027417">
    <property type="entry name" value="P-loop_NTPase"/>
</dbReference>
<evidence type="ECO:0000259" key="3">
    <source>
        <dbReference type="PROSITE" id="PS50893"/>
    </source>
</evidence>
<dbReference type="AlphaFoldDB" id="A0A255E8H4"/>
<dbReference type="GO" id="GO:0022857">
    <property type="term" value="F:transmembrane transporter activity"/>
    <property type="evidence" value="ECO:0007669"/>
    <property type="project" value="TreeGrafter"/>
</dbReference>
<dbReference type="InterPro" id="IPR003593">
    <property type="entry name" value="AAA+_ATPase"/>
</dbReference>